<reference evidence="2 3" key="1">
    <citation type="journal article" date="2012" name="Genome Biol.">
        <title>Genome and low-iron response of an oceanic diatom adapted to chronic iron limitation.</title>
        <authorList>
            <person name="Lommer M."/>
            <person name="Specht M."/>
            <person name="Roy A.S."/>
            <person name="Kraemer L."/>
            <person name="Andreson R."/>
            <person name="Gutowska M.A."/>
            <person name="Wolf J."/>
            <person name="Bergner S.V."/>
            <person name="Schilhabel M.B."/>
            <person name="Klostermeier U.C."/>
            <person name="Beiko R.G."/>
            <person name="Rosenstiel P."/>
            <person name="Hippler M."/>
            <person name="Laroche J."/>
        </authorList>
    </citation>
    <scope>NUCLEOTIDE SEQUENCE [LARGE SCALE GENOMIC DNA]</scope>
    <source>
        <strain evidence="2 3">CCMP1005</strain>
    </source>
</reference>
<feature type="non-terminal residue" evidence="2">
    <location>
        <position position="78"/>
    </location>
</feature>
<feature type="compositionally biased region" description="Basic and acidic residues" evidence="1">
    <location>
        <begin position="19"/>
        <end position="29"/>
    </location>
</feature>
<keyword evidence="3" id="KW-1185">Reference proteome</keyword>
<gene>
    <name evidence="2" type="ORF">THAOC_20365</name>
</gene>
<proteinExistence type="predicted"/>
<comment type="caution">
    <text evidence="2">The sequence shown here is derived from an EMBL/GenBank/DDBJ whole genome shotgun (WGS) entry which is preliminary data.</text>
</comment>
<evidence type="ECO:0000256" key="1">
    <source>
        <dbReference type="SAM" id="MobiDB-lite"/>
    </source>
</evidence>
<protein>
    <submittedName>
        <fullName evidence="2">Uncharacterized protein</fullName>
    </submittedName>
</protein>
<feature type="region of interest" description="Disordered" evidence="1">
    <location>
        <begin position="1"/>
        <end position="29"/>
    </location>
</feature>
<evidence type="ECO:0000313" key="2">
    <source>
        <dbReference type="EMBL" id="EJK59418.1"/>
    </source>
</evidence>
<organism evidence="2 3">
    <name type="scientific">Thalassiosira oceanica</name>
    <name type="common">Marine diatom</name>
    <dbReference type="NCBI Taxonomy" id="159749"/>
    <lineage>
        <taxon>Eukaryota</taxon>
        <taxon>Sar</taxon>
        <taxon>Stramenopiles</taxon>
        <taxon>Ochrophyta</taxon>
        <taxon>Bacillariophyta</taxon>
        <taxon>Coscinodiscophyceae</taxon>
        <taxon>Thalassiosirophycidae</taxon>
        <taxon>Thalassiosirales</taxon>
        <taxon>Thalassiosiraceae</taxon>
        <taxon>Thalassiosira</taxon>
    </lineage>
</organism>
<sequence>MNTNNNEAIKRRRLGSPGVDDKPSSQDDAVSRLEQRMNLMEASFQREILEVKRAAAVELLATKSAIESRLSSLQDETD</sequence>
<dbReference type="Proteomes" id="UP000266841">
    <property type="component" value="Unassembled WGS sequence"/>
</dbReference>
<name>K0RZY7_THAOC</name>
<dbReference type="AlphaFoldDB" id="K0RZY7"/>
<dbReference type="EMBL" id="AGNL01022944">
    <property type="protein sequence ID" value="EJK59418.1"/>
    <property type="molecule type" value="Genomic_DNA"/>
</dbReference>
<accession>K0RZY7</accession>
<evidence type="ECO:0000313" key="3">
    <source>
        <dbReference type="Proteomes" id="UP000266841"/>
    </source>
</evidence>